<name>A0A8J6H979_TENMO</name>
<reference evidence="2" key="1">
    <citation type="journal article" date="2020" name="J Insects Food Feed">
        <title>The yellow mealworm (Tenebrio molitor) genome: a resource for the emerging insects as food and feed industry.</title>
        <authorList>
            <person name="Eriksson T."/>
            <person name="Andere A."/>
            <person name="Kelstrup H."/>
            <person name="Emery V."/>
            <person name="Picard C."/>
        </authorList>
    </citation>
    <scope>NUCLEOTIDE SEQUENCE</scope>
    <source>
        <strain evidence="2">Stoneville</strain>
        <tissue evidence="2">Whole head</tissue>
    </source>
</reference>
<proteinExistence type="predicted"/>
<evidence type="ECO:0000313" key="3">
    <source>
        <dbReference type="Proteomes" id="UP000719412"/>
    </source>
</evidence>
<organism evidence="2 3">
    <name type="scientific">Tenebrio molitor</name>
    <name type="common">Yellow mealworm beetle</name>
    <dbReference type="NCBI Taxonomy" id="7067"/>
    <lineage>
        <taxon>Eukaryota</taxon>
        <taxon>Metazoa</taxon>
        <taxon>Ecdysozoa</taxon>
        <taxon>Arthropoda</taxon>
        <taxon>Hexapoda</taxon>
        <taxon>Insecta</taxon>
        <taxon>Pterygota</taxon>
        <taxon>Neoptera</taxon>
        <taxon>Endopterygota</taxon>
        <taxon>Coleoptera</taxon>
        <taxon>Polyphaga</taxon>
        <taxon>Cucujiformia</taxon>
        <taxon>Tenebrionidae</taxon>
        <taxon>Tenebrio</taxon>
    </lineage>
</organism>
<keyword evidence="3" id="KW-1185">Reference proteome</keyword>
<accession>A0A8J6H979</accession>
<reference evidence="2" key="2">
    <citation type="submission" date="2021-08" db="EMBL/GenBank/DDBJ databases">
        <authorList>
            <person name="Eriksson T."/>
        </authorList>
    </citation>
    <scope>NUCLEOTIDE SEQUENCE</scope>
    <source>
        <strain evidence="2">Stoneville</strain>
        <tissue evidence="2">Whole head</tissue>
    </source>
</reference>
<dbReference type="Proteomes" id="UP000719412">
    <property type="component" value="Unassembled WGS sequence"/>
</dbReference>
<evidence type="ECO:0008006" key="4">
    <source>
        <dbReference type="Google" id="ProtNLM"/>
    </source>
</evidence>
<evidence type="ECO:0000256" key="1">
    <source>
        <dbReference type="SAM" id="MobiDB-lite"/>
    </source>
</evidence>
<gene>
    <name evidence="2" type="ORF">GEV33_013223</name>
</gene>
<feature type="compositionally biased region" description="Basic and acidic residues" evidence="1">
    <location>
        <begin position="179"/>
        <end position="195"/>
    </location>
</feature>
<sequence>MLLDGAAATWWQGTKATVDTWETAINALRELFSRQQKDTEATDMFVNSARALLSKLSPTPPLHEIHQIDMIYGLLSSKIRRLVPRDELNNFETFIAKTRGAEDALKEEEIPEIEKGTKTSGGVFILWSPWTHREGVSEARAESGSHPSTSSDHDANKSRANLFWLSPTGTRALAVPERTPTEELDHRRDTDCRSR</sequence>
<comment type="caution">
    <text evidence="2">The sequence shown here is derived from an EMBL/GenBank/DDBJ whole genome shotgun (WGS) entry which is preliminary data.</text>
</comment>
<dbReference type="EMBL" id="JABDTM020028052">
    <property type="protein sequence ID" value="KAH0809568.1"/>
    <property type="molecule type" value="Genomic_DNA"/>
</dbReference>
<protein>
    <recommendedName>
        <fullName evidence="4">Retrotransposon gag domain-containing protein</fullName>
    </recommendedName>
</protein>
<feature type="region of interest" description="Disordered" evidence="1">
    <location>
        <begin position="136"/>
        <end position="195"/>
    </location>
</feature>
<evidence type="ECO:0000313" key="2">
    <source>
        <dbReference type="EMBL" id="KAH0809568.1"/>
    </source>
</evidence>
<dbReference type="AlphaFoldDB" id="A0A8J6H979"/>